<evidence type="ECO:0000256" key="1">
    <source>
        <dbReference type="SAM" id="Phobius"/>
    </source>
</evidence>
<evidence type="ECO:0000313" key="3">
    <source>
        <dbReference type="Proteomes" id="UP001339167"/>
    </source>
</evidence>
<gene>
    <name evidence="2" type="ORF">QWF21_12345</name>
</gene>
<name>A0ABU7JH68_9GAMM</name>
<proteinExistence type="predicted"/>
<sequence>MERKKTNRNYVTLFFGPYTLLVWLAALSLIVHLVPKIFPSIPAENLLMAFLQAITTLAGVFLGWKLAIHSEQNKRKEDTEIRINAIMEEIHDLVGPMKEARDLYAKSARKVKNNKNSNHPISMTHSYPAYLEYFKYIIPCISSEKRKNIRNIYNMLESYNGLTEKIRLDAKRYFEYHDETDTGTNEKSDRMLEHYLCSVMAYDIHLSCRWMIEKDPNTLINRKSDFFSNAKSENEKLRKDLFGLS</sequence>
<accession>A0ABU7JH68</accession>
<dbReference type="EMBL" id="JAUGZK010000009">
    <property type="protein sequence ID" value="MEE2025036.1"/>
    <property type="molecule type" value="Genomic_DNA"/>
</dbReference>
<keyword evidence="1" id="KW-1133">Transmembrane helix</keyword>
<reference evidence="2 3" key="1">
    <citation type="submission" date="2023-06" db="EMBL/GenBank/DDBJ databases">
        <title>Alkalimonas sp., MEB004 an alkaliphilic bacterium isolated from Lonar Lake, India.</title>
        <authorList>
            <person name="Joshi A."/>
            <person name="Thite S."/>
        </authorList>
    </citation>
    <scope>NUCLEOTIDE SEQUENCE [LARGE SCALE GENOMIC DNA]</scope>
    <source>
        <strain evidence="2 3">MEB004</strain>
    </source>
</reference>
<dbReference type="Proteomes" id="UP001339167">
    <property type="component" value="Unassembled WGS sequence"/>
</dbReference>
<keyword evidence="1" id="KW-0472">Membrane</keyword>
<evidence type="ECO:0008006" key="4">
    <source>
        <dbReference type="Google" id="ProtNLM"/>
    </source>
</evidence>
<dbReference type="RefSeq" id="WP_330088358.1">
    <property type="nucleotide sequence ID" value="NZ_JAUGZK010000009.1"/>
</dbReference>
<evidence type="ECO:0000313" key="2">
    <source>
        <dbReference type="EMBL" id="MEE2025036.1"/>
    </source>
</evidence>
<keyword evidence="3" id="KW-1185">Reference proteome</keyword>
<organism evidence="2 3">
    <name type="scientific">Alkalimonas mucilaginosa</name>
    <dbReference type="NCBI Taxonomy" id="3057676"/>
    <lineage>
        <taxon>Bacteria</taxon>
        <taxon>Pseudomonadati</taxon>
        <taxon>Pseudomonadota</taxon>
        <taxon>Gammaproteobacteria</taxon>
        <taxon>Alkalimonas</taxon>
    </lineage>
</organism>
<comment type="caution">
    <text evidence="2">The sequence shown here is derived from an EMBL/GenBank/DDBJ whole genome shotgun (WGS) entry which is preliminary data.</text>
</comment>
<keyword evidence="1" id="KW-0812">Transmembrane</keyword>
<protein>
    <recommendedName>
        <fullName evidence="4">Phage abortive infection protein</fullName>
    </recommendedName>
</protein>
<feature type="transmembrane region" description="Helical" evidence="1">
    <location>
        <begin position="46"/>
        <end position="67"/>
    </location>
</feature>
<feature type="transmembrane region" description="Helical" evidence="1">
    <location>
        <begin position="12"/>
        <end position="34"/>
    </location>
</feature>